<dbReference type="EMBL" id="CP006936">
    <property type="protein sequence ID" value="AHC26604.1"/>
    <property type="molecule type" value="Genomic_DNA"/>
</dbReference>
<organism evidence="1 2">
    <name type="scientific">Mycolicibacterium neoaurum VKM Ac-1815D</name>
    <dbReference type="NCBI Taxonomy" id="700508"/>
    <lineage>
        <taxon>Bacteria</taxon>
        <taxon>Bacillati</taxon>
        <taxon>Actinomycetota</taxon>
        <taxon>Actinomycetes</taxon>
        <taxon>Mycobacteriales</taxon>
        <taxon>Mycobacteriaceae</taxon>
        <taxon>Mycolicibacterium</taxon>
    </lineage>
</organism>
<accession>V5XGU2</accession>
<keyword evidence="2" id="KW-1185">Reference proteome</keyword>
<reference evidence="1 2" key="1">
    <citation type="journal article" date="2014" name="Genome Announc.">
        <title>Complete Genome Sequence of Sterol-Transforming Mycobacterium neoaurum Strain VKM Ac-1815D.</title>
        <authorList>
            <person name="Shtratnikova V.Y."/>
            <person name="Bragin E.Y."/>
            <person name="Dovbnya D.V."/>
            <person name="Pekov Y.A."/>
            <person name="Schelkunov M.I."/>
            <person name="Strizhov N."/>
            <person name="Ivashina T.V."/>
            <person name="Ashapkin V.V."/>
            <person name="Donova M.V."/>
        </authorList>
    </citation>
    <scope>NUCLEOTIDE SEQUENCE [LARGE SCALE GENOMIC DNA]</scope>
    <source>
        <strain evidence="1 2">VKM Ac-1815D</strain>
    </source>
</reference>
<dbReference type="AlphaFoldDB" id="V5XGU2"/>
<gene>
    <name evidence="1" type="ORF">D174_19460</name>
</gene>
<evidence type="ECO:0000313" key="2">
    <source>
        <dbReference type="Proteomes" id="UP000018763"/>
    </source>
</evidence>
<dbReference type="Proteomes" id="UP000018763">
    <property type="component" value="Chromosome"/>
</dbReference>
<proteinExistence type="predicted"/>
<protein>
    <submittedName>
        <fullName evidence="1">Uncharacterized protein</fullName>
    </submittedName>
</protein>
<sequence>MRKNGDVAERKPKRLAVVKNVQPDVHTKVHISGEPTPDSPEPAEWSVEAEVRAQLAELSATTTRRGEVAAAIAMARLLDNPRAIAQHPAATGRLVEIIERLRKGSDRKTGKLAAVRKMTRGTDGAPNVDGHGQAQ</sequence>
<evidence type="ECO:0000313" key="1">
    <source>
        <dbReference type="EMBL" id="AHC26604.1"/>
    </source>
</evidence>
<name>V5XGU2_MYCNE</name>